<dbReference type="PATRIC" id="fig|270351.10.peg.2418"/>
<dbReference type="AlphaFoldDB" id="A0A0C6EZQ7"/>
<gene>
    <name evidence="1" type="ORF">Maq22A_c12495</name>
</gene>
<reference evidence="2" key="2">
    <citation type="submission" date="2015-01" db="EMBL/GenBank/DDBJ databases">
        <title>Complete genome sequence of Methylobacterium aquaticum strain 22A.</title>
        <authorList>
            <person name="Tani A."/>
            <person name="Ogura Y."/>
            <person name="Hayashi T."/>
        </authorList>
    </citation>
    <scope>NUCLEOTIDE SEQUENCE [LARGE SCALE GENOMIC DNA]</scope>
    <source>
        <strain evidence="2">MA-22A</strain>
    </source>
</reference>
<dbReference type="RefSeq" id="WP_060847019.1">
    <property type="nucleotide sequence ID" value="NZ_AP014704.1"/>
</dbReference>
<dbReference type="KEGG" id="maqu:Maq22A_c12495"/>
<accession>A0A0C6EZQ7</accession>
<reference evidence="1 2" key="1">
    <citation type="journal article" date="2015" name="Genome Announc.">
        <title>Complete Genome Sequence of Methylobacterium aquaticum Strain 22A, Isolated from Racomitrium japonicum Moss.</title>
        <authorList>
            <person name="Tani A."/>
            <person name="Ogura Y."/>
            <person name="Hayashi T."/>
            <person name="Kimbara K."/>
        </authorList>
    </citation>
    <scope>NUCLEOTIDE SEQUENCE [LARGE SCALE GENOMIC DNA]</scope>
    <source>
        <strain evidence="1 2">MA-22A</strain>
    </source>
</reference>
<protein>
    <submittedName>
        <fullName evidence="1">Uncharacterized protein</fullName>
    </submittedName>
</protein>
<sequence>MTDPREYECPSPEPLPLERVHRDGQVEPDIDRLASLLAGLTAVRPVDDVICAALARRNLVVTARPLAA</sequence>
<organism evidence="1 2">
    <name type="scientific">Methylobacterium aquaticum</name>
    <dbReference type="NCBI Taxonomy" id="270351"/>
    <lineage>
        <taxon>Bacteria</taxon>
        <taxon>Pseudomonadati</taxon>
        <taxon>Pseudomonadota</taxon>
        <taxon>Alphaproteobacteria</taxon>
        <taxon>Hyphomicrobiales</taxon>
        <taxon>Methylobacteriaceae</taxon>
        <taxon>Methylobacterium</taxon>
    </lineage>
</organism>
<dbReference type="Proteomes" id="UP000061432">
    <property type="component" value="Chromosome"/>
</dbReference>
<name>A0A0C6EZQ7_9HYPH</name>
<evidence type="ECO:0000313" key="1">
    <source>
        <dbReference type="EMBL" id="BAQ45741.1"/>
    </source>
</evidence>
<dbReference type="OrthoDB" id="7998969at2"/>
<dbReference type="EMBL" id="AP014704">
    <property type="protein sequence ID" value="BAQ45741.1"/>
    <property type="molecule type" value="Genomic_DNA"/>
</dbReference>
<evidence type="ECO:0000313" key="2">
    <source>
        <dbReference type="Proteomes" id="UP000061432"/>
    </source>
</evidence>
<proteinExistence type="predicted"/>